<dbReference type="Pfam" id="PF00096">
    <property type="entry name" value="zf-C2H2"/>
    <property type="match status" value="1"/>
</dbReference>
<dbReference type="Proteomes" id="UP000076837">
    <property type="component" value="Unassembled WGS sequence"/>
</dbReference>
<evidence type="ECO:0000256" key="1">
    <source>
        <dbReference type="ARBA" id="ARBA00022723"/>
    </source>
</evidence>
<dbReference type="SMART" id="SM00355">
    <property type="entry name" value="ZnF_C2H2"/>
    <property type="match status" value="6"/>
</dbReference>
<keyword evidence="3" id="KW-0863">Zinc-finger</keyword>
<keyword evidence="1" id="KW-0479">Metal-binding</keyword>
<keyword evidence="4" id="KW-0862">Zinc</keyword>
<evidence type="ECO:0000256" key="4">
    <source>
        <dbReference type="ARBA" id="ARBA00022833"/>
    </source>
</evidence>
<sequence length="497" mass="55889">MPAIVEPDRVKCTYVDCNLLFANETDMKRHKKHSDGHDYCHKCDEDFESYEDLAQHKIFRPDTHNKACRVCGQEFKSESGLRRHIELVGEHVHADDDSTDYLQTHKIDQKLTCIGCNKSFYRACLFIEHLEFGYCEVISASQFQGHIVHKHLVTALLKDSSAYDRFKAKQAKYDAATGDFEEEGGVCLDDPLDRDEEIEDVNFAALQPEVSNAPLPQSAAGPFPPLRTHSQASSYDIFEVASTIGAMSVNGDNDTSAIVGHRSSAPHSAYGSSTYAASTSTGRQLKVWGGRNGKSASSTLFPNAKSTPATKEFSIAAHDEQMERDHGINIMRTRFWDPLSSDWNPERFYDSVINKYNCPFVCELTFETPADLNKHINGDHRLTRMKCPMCLKYFKSATALMAHCESRGAKCLINKSDNFTLFLDRMSGGFLGVKEKVRPDHLNNPTVLLTDPETGRVERYKPPVASYLQYMVTQPPDWKEPSRAGVQIGFAMQQGQW</sequence>
<evidence type="ECO:0000256" key="3">
    <source>
        <dbReference type="ARBA" id="ARBA00022771"/>
    </source>
</evidence>
<accession>A0A163F8W2</accession>
<comment type="caution">
    <text evidence="5">The sequence shown here is derived from an EMBL/GenBank/DDBJ whole genome shotgun (WGS) entry which is preliminary data.</text>
</comment>
<dbReference type="EMBL" id="JYNV01000171">
    <property type="protein sequence ID" value="KZM24205.1"/>
    <property type="molecule type" value="Genomic_DNA"/>
</dbReference>
<organism evidence="5 6">
    <name type="scientific">Didymella rabiei</name>
    <name type="common">Chickpea ascochyta blight fungus</name>
    <name type="synonym">Mycosphaerella rabiei</name>
    <dbReference type="NCBI Taxonomy" id="5454"/>
    <lineage>
        <taxon>Eukaryota</taxon>
        <taxon>Fungi</taxon>
        <taxon>Dikarya</taxon>
        <taxon>Ascomycota</taxon>
        <taxon>Pezizomycotina</taxon>
        <taxon>Dothideomycetes</taxon>
        <taxon>Pleosporomycetidae</taxon>
        <taxon>Pleosporales</taxon>
        <taxon>Pleosporineae</taxon>
        <taxon>Didymellaceae</taxon>
        <taxon>Ascochyta</taxon>
    </lineage>
</organism>
<dbReference type="Gene3D" id="3.30.160.60">
    <property type="entry name" value="Classic Zinc Finger"/>
    <property type="match status" value="2"/>
</dbReference>
<name>A0A163F8W2_DIDRA</name>
<evidence type="ECO:0000313" key="6">
    <source>
        <dbReference type="Proteomes" id="UP000076837"/>
    </source>
</evidence>
<dbReference type="OrthoDB" id="8117402at2759"/>
<gene>
    <name evidence="5" type="ORF">ST47_g4652</name>
</gene>
<evidence type="ECO:0000256" key="2">
    <source>
        <dbReference type="ARBA" id="ARBA00022737"/>
    </source>
</evidence>
<dbReference type="GO" id="GO:0008270">
    <property type="term" value="F:zinc ion binding"/>
    <property type="evidence" value="ECO:0007669"/>
    <property type="project" value="UniProtKB-KW"/>
</dbReference>
<protein>
    <submittedName>
        <fullName evidence="5">Metal ion binding</fullName>
    </submittedName>
</protein>
<dbReference type="Pfam" id="PF12874">
    <property type="entry name" value="zf-met"/>
    <property type="match status" value="1"/>
</dbReference>
<evidence type="ECO:0000313" key="5">
    <source>
        <dbReference type="EMBL" id="KZM24205.1"/>
    </source>
</evidence>
<keyword evidence="2" id="KW-0677">Repeat</keyword>
<dbReference type="PROSITE" id="PS00028">
    <property type="entry name" value="ZINC_FINGER_C2H2_1"/>
    <property type="match status" value="1"/>
</dbReference>
<dbReference type="STRING" id="5454.A0A163F8W2"/>
<dbReference type="InterPro" id="IPR013087">
    <property type="entry name" value="Znf_C2H2_type"/>
</dbReference>
<dbReference type="AlphaFoldDB" id="A0A163F8W2"/>
<keyword evidence="6" id="KW-1185">Reference proteome</keyword>
<dbReference type="PANTHER" id="PTHR24379">
    <property type="entry name" value="KRAB AND ZINC FINGER DOMAIN-CONTAINING"/>
    <property type="match status" value="1"/>
</dbReference>
<reference evidence="5 6" key="1">
    <citation type="journal article" date="2016" name="Sci. Rep.">
        <title>Draft genome sequencing and secretome analysis of fungal phytopathogen Ascochyta rabiei provides insight into the necrotrophic effector repertoire.</title>
        <authorList>
            <person name="Verma S."/>
            <person name="Gazara R.K."/>
            <person name="Nizam S."/>
            <person name="Parween S."/>
            <person name="Chattopadhyay D."/>
            <person name="Verma P.K."/>
        </authorList>
    </citation>
    <scope>NUCLEOTIDE SEQUENCE [LARGE SCALE GENOMIC DNA]</scope>
    <source>
        <strain evidence="5 6">ArDII</strain>
    </source>
</reference>
<proteinExistence type="predicted"/>
<dbReference type="PANTHER" id="PTHR24379:SF121">
    <property type="entry name" value="C2H2-TYPE DOMAIN-CONTAINING PROTEIN"/>
    <property type="match status" value="1"/>
</dbReference>
<dbReference type="PROSITE" id="PS50157">
    <property type="entry name" value="ZINC_FINGER_C2H2_2"/>
    <property type="match status" value="2"/>
</dbReference>